<evidence type="ECO:0000256" key="19">
    <source>
        <dbReference type="SAM" id="MobiDB-lite"/>
    </source>
</evidence>
<dbReference type="FunFam" id="3.30.160.60:FF:001156">
    <property type="entry name" value="Zinc finger protein 407"/>
    <property type="match status" value="1"/>
</dbReference>
<comment type="function">
    <text evidence="14">Transcription factor that binds to the CACCC box in the promoter of target genes such as HBB/beta globin or NOV and activates their transcription. Might be involved in transcriptional regulation by modulating the binding of the RARA nuclear receptor to RARE DNA elements.</text>
</comment>
<dbReference type="GO" id="GO:0008270">
    <property type="term" value="F:zinc ion binding"/>
    <property type="evidence" value="ECO:0007669"/>
    <property type="project" value="UniProtKB-KW"/>
</dbReference>
<proteinExistence type="inferred from homology"/>
<evidence type="ECO:0000256" key="16">
    <source>
        <dbReference type="ARBA" id="ARBA00068012"/>
    </source>
</evidence>
<keyword evidence="12" id="KW-0804">Transcription</keyword>
<keyword evidence="22" id="KW-1185">Reference proteome</keyword>
<name>A0A8C5RLJ0_LATLA</name>
<evidence type="ECO:0000256" key="15">
    <source>
        <dbReference type="ARBA" id="ARBA00064490"/>
    </source>
</evidence>
<dbReference type="GO" id="GO:0045893">
    <property type="term" value="P:positive regulation of DNA-templated transcription"/>
    <property type="evidence" value="ECO:0007669"/>
    <property type="project" value="UniProtKB-ARBA"/>
</dbReference>
<dbReference type="GO" id="GO:0000981">
    <property type="term" value="F:DNA-binding transcription factor activity, RNA polymerase II-specific"/>
    <property type="evidence" value="ECO:0007669"/>
    <property type="project" value="TreeGrafter"/>
</dbReference>
<evidence type="ECO:0000256" key="5">
    <source>
        <dbReference type="ARBA" id="ARBA00022737"/>
    </source>
</evidence>
<evidence type="ECO:0000256" key="1">
    <source>
        <dbReference type="ARBA" id="ARBA00004123"/>
    </source>
</evidence>
<evidence type="ECO:0000256" key="14">
    <source>
        <dbReference type="ARBA" id="ARBA00055776"/>
    </source>
</evidence>
<evidence type="ECO:0000256" key="7">
    <source>
        <dbReference type="ARBA" id="ARBA00022833"/>
    </source>
</evidence>
<keyword evidence="8" id="KW-0832">Ubl conjugation</keyword>
<dbReference type="PROSITE" id="PS50157">
    <property type="entry name" value="ZINC_FINGER_C2H2_2"/>
    <property type="match status" value="3"/>
</dbReference>
<dbReference type="CDD" id="cd21583">
    <property type="entry name" value="KLF2_N"/>
    <property type="match status" value="1"/>
</dbReference>
<evidence type="ECO:0000313" key="21">
    <source>
        <dbReference type="Ensembl" id="ENSLLTP00000005100.1"/>
    </source>
</evidence>
<dbReference type="Proteomes" id="UP000694406">
    <property type="component" value="Unplaced"/>
</dbReference>
<keyword evidence="9" id="KW-0805">Transcription regulation</keyword>
<dbReference type="SMART" id="SM00355">
    <property type="entry name" value="ZnF_C2H2"/>
    <property type="match status" value="3"/>
</dbReference>
<evidence type="ECO:0000256" key="17">
    <source>
        <dbReference type="ARBA" id="ARBA00080631"/>
    </source>
</evidence>
<protein>
    <recommendedName>
        <fullName evidence="16">Krueppel-like factor 2</fullName>
    </recommendedName>
    <alternativeName>
        <fullName evidence="17">Lung krueppel-like factor</fullName>
    </alternativeName>
</protein>
<evidence type="ECO:0000256" key="13">
    <source>
        <dbReference type="ARBA" id="ARBA00023242"/>
    </source>
</evidence>
<dbReference type="GO" id="GO:0000978">
    <property type="term" value="F:RNA polymerase II cis-regulatory region sequence-specific DNA binding"/>
    <property type="evidence" value="ECO:0007669"/>
    <property type="project" value="TreeGrafter"/>
</dbReference>
<feature type="region of interest" description="Disordered" evidence="19">
    <location>
        <begin position="28"/>
        <end position="99"/>
    </location>
</feature>
<feature type="domain" description="C2H2-type" evidence="20">
    <location>
        <begin position="512"/>
        <end position="535"/>
    </location>
</feature>
<dbReference type="PANTHER" id="PTHR23235">
    <property type="entry name" value="KRUEPPEL-LIKE TRANSCRIPTION FACTOR"/>
    <property type="match status" value="1"/>
</dbReference>
<evidence type="ECO:0000256" key="6">
    <source>
        <dbReference type="ARBA" id="ARBA00022771"/>
    </source>
</evidence>
<evidence type="ECO:0000256" key="8">
    <source>
        <dbReference type="ARBA" id="ARBA00022843"/>
    </source>
</evidence>
<evidence type="ECO:0000256" key="18">
    <source>
        <dbReference type="PROSITE-ProRule" id="PRU00042"/>
    </source>
</evidence>
<comment type="similarity">
    <text evidence="2">Belongs to the krueppel C2H2-type zinc-finger protein family.</text>
</comment>
<evidence type="ECO:0000259" key="20">
    <source>
        <dbReference type="PROSITE" id="PS50157"/>
    </source>
</evidence>
<dbReference type="PROSITE" id="PS00028">
    <property type="entry name" value="ZINC_FINGER_C2H2_1"/>
    <property type="match status" value="3"/>
</dbReference>
<evidence type="ECO:0000256" key="3">
    <source>
        <dbReference type="ARBA" id="ARBA00022553"/>
    </source>
</evidence>
<keyword evidence="7" id="KW-0862">Zinc</keyword>
<evidence type="ECO:0000256" key="11">
    <source>
        <dbReference type="ARBA" id="ARBA00023159"/>
    </source>
</evidence>
<reference evidence="21" key="2">
    <citation type="submission" date="2025-09" db="UniProtKB">
        <authorList>
            <consortium name="Ensembl"/>
        </authorList>
    </citation>
    <scope>IDENTIFICATION</scope>
</reference>
<dbReference type="PANTHER" id="PTHR23235:SF156">
    <property type="entry name" value="KRUPPEL-LIKE FACTOR 18"/>
    <property type="match status" value="1"/>
</dbReference>
<dbReference type="FunFam" id="3.30.160.60:FF:000018">
    <property type="entry name" value="Krueppel-like factor 15"/>
    <property type="match status" value="1"/>
</dbReference>
<reference evidence="21" key="1">
    <citation type="submission" date="2025-08" db="UniProtKB">
        <authorList>
            <consortium name="Ensembl"/>
        </authorList>
    </citation>
    <scope>IDENTIFICATION</scope>
</reference>
<dbReference type="Pfam" id="PF00096">
    <property type="entry name" value="zf-C2H2"/>
    <property type="match status" value="3"/>
</dbReference>
<keyword evidence="10" id="KW-0238">DNA-binding</keyword>
<keyword evidence="3" id="KW-0597">Phosphoprotein</keyword>
<comment type="subunit">
    <text evidence="15">Interacts with WWP1.</text>
</comment>
<dbReference type="AlphaFoldDB" id="A0A8C5RLJ0"/>
<dbReference type="InterPro" id="IPR036236">
    <property type="entry name" value="Znf_C2H2_sf"/>
</dbReference>
<dbReference type="Gene3D" id="3.30.160.60">
    <property type="entry name" value="Classic Zinc Finger"/>
    <property type="match status" value="3"/>
</dbReference>
<feature type="domain" description="C2H2-type" evidence="20">
    <location>
        <begin position="482"/>
        <end position="511"/>
    </location>
</feature>
<dbReference type="InterPro" id="IPR013087">
    <property type="entry name" value="Znf_C2H2_type"/>
</dbReference>
<evidence type="ECO:0000256" key="2">
    <source>
        <dbReference type="ARBA" id="ARBA00006991"/>
    </source>
</evidence>
<feature type="domain" description="C2H2-type" evidence="20">
    <location>
        <begin position="452"/>
        <end position="481"/>
    </location>
</feature>
<evidence type="ECO:0000313" key="22">
    <source>
        <dbReference type="Proteomes" id="UP000694406"/>
    </source>
</evidence>
<keyword evidence="5" id="KW-0677">Repeat</keyword>
<keyword evidence="11" id="KW-0010">Activator</keyword>
<feature type="region of interest" description="Disordered" evidence="19">
    <location>
        <begin position="144"/>
        <end position="175"/>
    </location>
</feature>
<evidence type="ECO:0000256" key="10">
    <source>
        <dbReference type="ARBA" id="ARBA00023125"/>
    </source>
</evidence>
<accession>A0A8C5RLJ0</accession>
<dbReference type="GeneTree" id="ENSGT00940000164495"/>
<dbReference type="GO" id="GO:0005634">
    <property type="term" value="C:nucleus"/>
    <property type="evidence" value="ECO:0007669"/>
    <property type="project" value="UniProtKB-SubCell"/>
</dbReference>
<dbReference type="Ensembl" id="ENSLLTT00000005304.1">
    <property type="protein sequence ID" value="ENSLLTP00000005100.1"/>
    <property type="gene ID" value="ENSLLTG00000003899.1"/>
</dbReference>
<evidence type="ECO:0000256" key="12">
    <source>
        <dbReference type="ARBA" id="ARBA00023163"/>
    </source>
</evidence>
<keyword evidence="6 18" id="KW-0863">Zinc-finger</keyword>
<evidence type="ECO:0000256" key="9">
    <source>
        <dbReference type="ARBA" id="ARBA00023015"/>
    </source>
</evidence>
<dbReference type="SUPFAM" id="SSF57667">
    <property type="entry name" value="beta-beta-alpha zinc fingers"/>
    <property type="match status" value="2"/>
</dbReference>
<sequence length="535" mass="58505">MPLRRVGALSLLPSSEKLGLSLSIYDMENSRRRPSRDPGNLGIQRFRRVKNARPAQLEPLAQLPGKSPAKPALSSPRPEVQRPRQPERLPPLRTRSGGSPFIGELNLGPLGQAGAATVHPPSGPPPIRRRISSVSAIGLRSCSARLKSSPPPARPSTALQIGGDRGNPEADMALPASSLPSFASFRKDSRPASQQWSCGLEAAMPLSHCPLPDLRMRTEGAAPIRDEELSTVLDLVLSMGSSDSSLLSDMPRGDYARPDDYFGISSAAGYYSPLETRTPTPYSSGFPSESEPSELDAGNYAHGRFFVGFAGSPFVDNIKPEPEVETYETLPGLGPQVCTSIKQENTPGPCMLSGSPQLPCAETPPLSPDDLLMASKRHGQLMPLSQQGYHPGFPQPQYPQRPSPYGLFEESLPCQASASRTLLTPPASPLEMLETKTKRGRRSSSRKRSATHTCTYAGCGKTYTKSSHLKAHLRTHTGEKPYHCNWEGCGWKFARSDELTRHYRKHTGHRPFECHLCDRTFSRSDHLALHMKRHM</sequence>
<keyword evidence="4" id="KW-0479">Metal-binding</keyword>
<keyword evidence="13" id="KW-0539">Nucleus</keyword>
<dbReference type="FunFam" id="3.30.160.60:FF:000237">
    <property type="entry name" value="Krueppel-like factor 2"/>
    <property type="match status" value="1"/>
</dbReference>
<evidence type="ECO:0000256" key="4">
    <source>
        <dbReference type="ARBA" id="ARBA00022723"/>
    </source>
</evidence>
<organism evidence="21 22">
    <name type="scientific">Laticauda laticaudata</name>
    <name type="common">Blue-ringed sea krait</name>
    <name type="synonym">Blue-lipped sea krait</name>
    <dbReference type="NCBI Taxonomy" id="8630"/>
    <lineage>
        <taxon>Eukaryota</taxon>
        <taxon>Metazoa</taxon>
        <taxon>Chordata</taxon>
        <taxon>Craniata</taxon>
        <taxon>Vertebrata</taxon>
        <taxon>Euteleostomi</taxon>
        <taxon>Lepidosauria</taxon>
        <taxon>Squamata</taxon>
        <taxon>Bifurcata</taxon>
        <taxon>Unidentata</taxon>
        <taxon>Episquamata</taxon>
        <taxon>Toxicofera</taxon>
        <taxon>Serpentes</taxon>
        <taxon>Colubroidea</taxon>
        <taxon>Elapidae</taxon>
        <taxon>Laticaudinae</taxon>
        <taxon>Laticauda</taxon>
    </lineage>
</organism>
<comment type="subcellular location">
    <subcellularLocation>
        <location evidence="1">Nucleus</location>
    </subcellularLocation>
</comment>